<gene>
    <name evidence="5 8" type="primary">nuoN</name>
    <name evidence="8" type="ORF">KL86DPRO_20320</name>
</gene>
<dbReference type="AlphaFoldDB" id="A0A212JYY0"/>
<feature type="transmembrane region" description="Helical" evidence="5">
    <location>
        <begin position="360"/>
        <end position="383"/>
    </location>
</feature>
<dbReference type="GO" id="GO:0005886">
    <property type="term" value="C:plasma membrane"/>
    <property type="evidence" value="ECO:0007669"/>
    <property type="project" value="UniProtKB-SubCell"/>
</dbReference>
<accession>A0A212JYY0</accession>
<dbReference type="NCBIfam" id="TIGR01770">
    <property type="entry name" value="NDH_I_N"/>
    <property type="match status" value="1"/>
</dbReference>
<feature type="transmembrane region" description="Helical" evidence="5">
    <location>
        <begin position="395"/>
        <end position="415"/>
    </location>
</feature>
<keyword evidence="3 5" id="KW-1133">Transmembrane helix</keyword>
<comment type="subcellular location">
    <subcellularLocation>
        <location evidence="5">Cell membrane</location>
        <topology evidence="5">Multi-pass membrane protein</topology>
    </subcellularLocation>
    <subcellularLocation>
        <location evidence="1">Endomembrane system</location>
        <topology evidence="1">Multi-pass membrane protein</topology>
    </subcellularLocation>
    <subcellularLocation>
        <location evidence="6">Membrane</location>
        <topology evidence="6">Multi-pass membrane protein</topology>
    </subcellularLocation>
</comment>
<keyword evidence="5" id="KW-0520">NAD</keyword>
<keyword evidence="8" id="KW-0560">Oxidoreductase</keyword>
<reference evidence="8" key="1">
    <citation type="submission" date="2016-04" db="EMBL/GenBank/DDBJ databases">
        <authorList>
            <person name="Evans L.H."/>
            <person name="Alamgir A."/>
            <person name="Owens N."/>
            <person name="Weber N.D."/>
            <person name="Virtaneva K."/>
            <person name="Barbian K."/>
            <person name="Babar A."/>
            <person name="Rosenke K."/>
        </authorList>
    </citation>
    <scope>NUCLEOTIDE SEQUENCE</scope>
    <source>
        <strain evidence="8">86</strain>
    </source>
</reference>
<feature type="transmembrane region" description="Helical" evidence="5">
    <location>
        <begin position="199"/>
        <end position="222"/>
    </location>
</feature>
<comment type="catalytic activity">
    <reaction evidence="5">
        <text>a quinone + NADH + 5 H(+)(in) = a quinol + NAD(+) + 4 H(+)(out)</text>
        <dbReference type="Rhea" id="RHEA:57888"/>
        <dbReference type="ChEBI" id="CHEBI:15378"/>
        <dbReference type="ChEBI" id="CHEBI:24646"/>
        <dbReference type="ChEBI" id="CHEBI:57540"/>
        <dbReference type="ChEBI" id="CHEBI:57945"/>
        <dbReference type="ChEBI" id="CHEBI:132124"/>
    </reaction>
</comment>
<feature type="transmembrane region" description="Helical" evidence="5">
    <location>
        <begin position="318"/>
        <end position="340"/>
    </location>
</feature>
<evidence type="ECO:0000256" key="4">
    <source>
        <dbReference type="ARBA" id="ARBA00023136"/>
    </source>
</evidence>
<comment type="subunit">
    <text evidence="5">NDH-1 is composed of 14 different subunits. Subunits NuoA, H, J, K, L, M, N constitute the membrane sector of the complex.</text>
</comment>
<evidence type="ECO:0000256" key="5">
    <source>
        <dbReference type="HAMAP-Rule" id="MF_00445"/>
    </source>
</evidence>
<keyword evidence="5" id="KW-1003">Cell membrane</keyword>
<feature type="transmembrane region" description="Helical" evidence="5">
    <location>
        <begin position="72"/>
        <end position="90"/>
    </location>
</feature>
<keyword evidence="5" id="KW-0874">Quinone</keyword>
<keyword evidence="4 5" id="KW-0472">Membrane</keyword>
<dbReference type="InterPro" id="IPR001750">
    <property type="entry name" value="ND/Mrp_TM"/>
</dbReference>
<evidence type="ECO:0000256" key="3">
    <source>
        <dbReference type="ARBA" id="ARBA00022989"/>
    </source>
</evidence>
<dbReference type="GO" id="GO:0012505">
    <property type="term" value="C:endomembrane system"/>
    <property type="evidence" value="ECO:0007669"/>
    <property type="project" value="UniProtKB-SubCell"/>
</dbReference>
<sequence>MTFLCQTAPEGVMFILVLVLFAASALGERFPSPVAKWLPIGSAIVLAVSALGLCASGSLFAGAYRVDILSQFFKLAIALGFCFVVVNTLKQPTLENAQKSDYYLFMGLSAWGLMLLASTVELVTLYLALELSSYSLYVLIPIRGRTRESAEAGAKYILFGAAATALSLYGLSHIIASQHTTYIADLMSKDWSFATNPEAVMGMGLFLCGMFYKLALFPFHFWCPDVYQGASNETAAFVATLPKLGAVIILIRLAACLKPGLELTNCLAGLALISMTFGNLCALAQKDLKRLLGFSSVAHAGYIIVGLVAGTPKGMAAAAFYALAYVIMNMLCFWVVSRVASDGRNLELKDLNGLYKRNPYLAFSLAVGAFALVGLPPTIGFMGKLFLLTAAWDHGYDWLIIGLVLNSAIAIYYYLSLVRHAYTEEDGPAVQPDNSLFSSAGAMVLATLALLFGIVPAFVFNLAVKAGEAMM</sequence>
<dbReference type="EMBL" id="FLUQ01000002">
    <property type="protein sequence ID" value="SBW04465.1"/>
    <property type="molecule type" value="Genomic_DNA"/>
</dbReference>
<proteinExistence type="inferred from homology"/>
<dbReference type="HAMAP" id="MF_00445">
    <property type="entry name" value="NDH1_NuoN_1"/>
    <property type="match status" value="1"/>
</dbReference>
<feature type="transmembrane region" description="Helical" evidence="5">
    <location>
        <begin position="267"/>
        <end position="285"/>
    </location>
</feature>
<dbReference type="Pfam" id="PF00361">
    <property type="entry name" value="Proton_antipo_M"/>
    <property type="match status" value="1"/>
</dbReference>
<protein>
    <recommendedName>
        <fullName evidence="5">NADH-quinone oxidoreductase subunit N</fullName>
        <ecNumber evidence="5">7.1.1.-</ecNumber>
    </recommendedName>
    <alternativeName>
        <fullName evidence="5">NADH dehydrogenase I subunit N</fullName>
    </alternativeName>
    <alternativeName>
        <fullName evidence="5">NDH-1 subunit N</fullName>
    </alternativeName>
</protein>
<evidence type="ECO:0000256" key="2">
    <source>
        <dbReference type="ARBA" id="ARBA00022692"/>
    </source>
</evidence>
<feature type="transmembrane region" description="Helical" evidence="5">
    <location>
        <begin position="37"/>
        <end position="60"/>
    </location>
</feature>
<dbReference type="InterPro" id="IPR010096">
    <property type="entry name" value="NADH-Q_OxRdtase_suN/2"/>
</dbReference>
<dbReference type="GO" id="GO:0008137">
    <property type="term" value="F:NADH dehydrogenase (ubiquinone) activity"/>
    <property type="evidence" value="ECO:0007669"/>
    <property type="project" value="InterPro"/>
</dbReference>
<feature type="transmembrane region" description="Helical" evidence="5">
    <location>
        <begin position="234"/>
        <end position="255"/>
    </location>
</feature>
<feature type="transmembrane region" description="Helical" evidence="5">
    <location>
        <begin position="291"/>
        <end position="311"/>
    </location>
</feature>
<dbReference type="GO" id="GO:0050136">
    <property type="term" value="F:NADH dehydrogenase (quinone) (non-electrogenic) activity"/>
    <property type="evidence" value="ECO:0007669"/>
    <property type="project" value="UniProtKB-UniRule"/>
</dbReference>
<keyword evidence="5" id="KW-0830">Ubiquinone</keyword>
<keyword evidence="5" id="KW-1278">Translocase</keyword>
<dbReference type="EC" id="7.1.1.-" evidence="5"/>
<evidence type="ECO:0000259" key="7">
    <source>
        <dbReference type="Pfam" id="PF00361"/>
    </source>
</evidence>
<evidence type="ECO:0000256" key="6">
    <source>
        <dbReference type="RuleBase" id="RU000320"/>
    </source>
</evidence>
<name>A0A212JYY0_9DELT</name>
<dbReference type="GO" id="GO:0048038">
    <property type="term" value="F:quinone binding"/>
    <property type="evidence" value="ECO:0007669"/>
    <property type="project" value="UniProtKB-KW"/>
</dbReference>
<feature type="transmembrane region" description="Helical" evidence="5">
    <location>
        <begin position="102"/>
        <end position="129"/>
    </location>
</feature>
<comment type="function">
    <text evidence="5">NDH-1 shuttles electrons from NADH, via FMN and iron-sulfur (Fe-S) centers, to quinones in the respiratory chain. The immediate electron acceptor for the enzyme in this species is believed to be ubiquinone. Couples the redox reaction to proton translocation (for every two electrons transferred, four hydrogen ions are translocated across the cytoplasmic membrane), and thus conserves the redox energy in a proton gradient.</text>
</comment>
<comment type="similarity">
    <text evidence="5">Belongs to the complex I subunit 2 family.</text>
</comment>
<evidence type="ECO:0000313" key="8">
    <source>
        <dbReference type="EMBL" id="SBW04465.1"/>
    </source>
</evidence>
<evidence type="ECO:0000256" key="1">
    <source>
        <dbReference type="ARBA" id="ARBA00004127"/>
    </source>
</evidence>
<feature type="transmembrane region" description="Helical" evidence="5">
    <location>
        <begin position="435"/>
        <end position="464"/>
    </location>
</feature>
<keyword evidence="2 5" id="KW-0812">Transmembrane</keyword>
<organism evidence="8">
    <name type="scientific">uncultured delta proteobacterium</name>
    <dbReference type="NCBI Taxonomy" id="34034"/>
    <lineage>
        <taxon>Bacteria</taxon>
        <taxon>Deltaproteobacteria</taxon>
        <taxon>environmental samples</taxon>
    </lineage>
</organism>
<dbReference type="GO" id="GO:0042773">
    <property type="term" value="P:ATP synthesis coupled electron transport"/>
    <property type="evidence" value="ECO:0007669"/>
    <property type="project" value="InterPro"/>
</dbReference>
<dbReference type="PANTHER" id="PTHR22773">
    <property type="entry name" value="NADH DEHYDROGENASE"/>
    <property type="match status" value="1"/>
</dbReference>
<feature type="domain" description="NADH:quinone oxidoreductase/Mrp antiporter transmembrane" evidence="7">
    <location>
        <begin position="121"/>
        <end position="409"/>
    </location>
</feature>
<keyword evidence="5" id="KW-0813">Transport</keyword>